<keyword evidence="1" id="KW-0812">Transmembrane</keyword>
<feature type="transmembrane region" description="Helical" evidence="1">
    <location>
        <begin position="85"/>
        <end position="112"/>
    </location>
</feature>
<protein>
    <submittedName>
        <fullName evidence="2">Uncharacterized protein</fullName>
    </submittedName>
</protein>
<proteinExistence type="predicted"/>
<evidence type="ECO:0000313" key="2">
    <source>
        <dbReference type="EMBL" id="JAP40951.1"/>
    </source>
</evidence>
<accession>A0A0X3NLS8</accession>
<reference evidence="2" key="1">
    <citation type="submission" date="2016-01" db="EMBL/GenBank/DDBJ databases">
        <title>Reference transcriptome for the parasite Schistocephalus solidus: insights into the molecular evolution of parasitism.</title>
        <authorList>
            <person name="Hebert F.O."/>
            <person name="Grambauer S."/>
            <person name="Barber I."/>
            <person name="Landry C.R."/>
            <person name="Aubin-Horth N."/>
        </authorList>
    </citation>
    <scope>NUCLEOTIDE SEQUENCE</scope>
</reference>
<keyword evidence="1" id="KW-1133">Transmembrane helix</keyword>
<feature type="transmembrane region" description="Helical" evidence="1">
    <location>
        <begin position="139"/>
        <end position="166"/>
    </location>
</feature>
<evidence type="ECO:0000256" key="1">
    <source>
        <dbReference type="SAM" id="Phobius"/>
    </source>
</evidence>
<dbReference type="EMBL" id="GEEE01022274">
    <property type="protein sequence ID" value="JAP40951.1"/>
    <property type="molecule type" value="Transcribed_RNA"/>
</dbReference>
<organism evidence="2">
    <name type="scientific">Schistocephalus solidus</name>
    <name type="common">Tapeworm</name>
    <dbReference type="NCBI Taxonomy" id="70667"/>
    <lineage>
        <taxon>Eukaryota</taxon>
        <taxon>Metazoa</taxon>
        <taxon>Spiralia</taxon>
        <taxon>Lophotrochozoa</taxon>
        <taxon>Platyhelminthes</taxon>
        <taxon>Cestoda</taxon>
        <taxon>Eucestoda</taxon>
        <taxon>Diphyllobothriidea</taxon>
        <taxon>Diphyllobothriidae</taxon>
        <taxon>Schistocephalus</taxon>
    </lineage>
</organism>
<sequence length="189" mass="20210">MLTNSVALIVSAHANASPNIKLEVDVFSGKFGLSVASPWNRADNANRICFINRLVKVKAPAGILSSRMSLFGNNMQWTSLARGSYPCMLIVCITFGLLGLTSLIAGSVLVALNPIQFGKFDDEINVDEFDQTFDTSLKFGVGVTLITLGIILLIWAAISGACAACLNTLRKESLNEPHSKPGAPPPYPL</sequence>
<name>A0A0X3NLS8_SCHSO</name>
<dbReference type="AlphaFoldDB" id="A0A0X3NLS8"/>
<keyword evidence="1" id="KW-0472">Membrane</keyword>
<gene>
    <name evidence="2" type="ORF">TR165188</name>
</gene>